<dbReference type="InterPro" id="IPR050398">
    <property type="entry name" value="HssS/ArlS-like"/>
</dbReference>
<keyword evidence="9" id="KW-0418">Kinase</keyword>
<dbReference type="RefSeq" id="WP_063244431.1">
    <property type="nucleotide sequence ID" value="NZ_LUKF01000017.1"/>
</dbReference>
<evidence type="ECO:0000256" key="4">
    <source>
        <dbReference type="ARBA" id="ARBA00022475"/>
    </source>
</evidence>
<comment type="catalytic activity">
    <reaction evidence="1">
        <text>ATP + protein L-histidine = ADP + protein N-phospho-L-histidine.</text>
        <dbReference type="EC" id="2.7.13.3"/>
    </reaction>
</comment>
<keyword evidence="11 14" id="KW-1133">Transmembrane helix</keyword>
<reference evidence="17 18" key="1">
    <citation type="submission" date="2016-03" db="EMBL/GenBank/DDBJ databases">
        <authorList>
            <person name="Ploux O."/>
        </authorList>
    </citation>
    <scope>NUCLEOTIDE SEQUENCE [LARGE SCALE GENOMIC DNA]</scope>
    <source>
        <strain evidence="17 18">BER2</strain>
    </source>
</reference>
<keyword evidence="5" id="KW-0597">Phosphoprotein</keyword>
<dbReference type="AlphaFoldDB" id="A0A150WDV2"/>
<dbReference type="Gene3D" id="6.10.340.10">
    <property type="match status" value="1"/>
</dbReference>
<keyword evidence="7 14" id="KW-0812">Transmembrane</keyword>
<dbReference type="GO" id="GO:0000155">
    <property type="term" value="F:phosphorelay sensor kinase activity"/>
    <property type="evidence" value="ECO:0007669"/>
    <property type="project" value="InterPro"/>
</dbReference>
<evidence type="ECO:0000259" key="16">
    <source>
        <dbReference type="PROSITE" id="PS50885"/>
    </source>
</evidence>
<comment type="caution">
    <text evidence="17">The sequence shown here is derived from an EMBL/GenBank/DDBJ whole genome shotgun (WGS) entry which is preliminary data.</text>
</comment>
<evidence type="ECO:0000256" key="11">
    <source>
        <dbReference type="ARBA" id="ARBA00022989"/>
    </source>
</evidence>
<keyword evidence="10" id="KW-0067">ATP-binding</keyword>
<dbReference type="Proteomes" id="UP000075391">
    <property type="component" value="Unassembled WGS sequence"/>
</dbReference>
<dbReference type="InterPro" id="IPR005467">
    <property type="entry name" value="His_kinase_dom"/>
</dbReference>
<evidence type="ECO:0000256" key="10">
    <source>
        <dbReference type="ARBA" id="ARBA00022840"/>
    </source>
</evidence>
<organism evidence="17 18">
    <name type="scientific">Bdellovibrio bacteriovorus</name>
    <dbReference type="NCBI Taxonomy" id="959"/>
    <lineage>
        <taxon>Bacteria</taxon>
        <taxon>Pseudomonadati</taxon>
        <taxon>Bdellovibrionota</taxon>
        <taxon>Bdellovibrionia</taxon>
        <taxon>Bdellovibrionales</taxon>
        <taxon>Pseudobdellovibrionaceae</taxon>
        <taxon>Bdellovibrio</taxon>
    </lineage>
</organism>
<evidence type="ECO:0000256" key="9">
    <source>
        <dbReference type="ARBA" id="ARBA00022777"/>
    </source>
</evidence>
<evidence type="ECO:0000256" key="8">
    <source>
        <dbReference type="ARBA" id="ARBA00022741"/>
    </source>
</evidence>
<keyword evidence="13 14" id="KW-0472">Membrane</keyword>
<feature type="transmembrane region" description="Helical" evidence="14">
    <location>
        <begin position="13"/>
        <end position="34"/>
    </location>
</feature>
<evidence type="ECO:0000256" key="1">
    <source>
        <dbReference type="ARBA" id="ARBA00000085"/>
    </source>
</evidence>
<dbReference type="InterPro" id="IPR004358">
    <property type="entry name" value="Sig_transdc_His_kin-like_C"/>
</dbReference>
<gene>
    <name evidence="17" type="ORF">AZI85_08820</name>
</gene>
<dbReference type="PANTHER" id="PTHR45528:SF1">
    <property type="entry name" value="SENSOR HISTIDINE KINASE CPXA"/>
    <property type="match status" value="1"/>
</dbReference>
<dbReference type="EC" id="2.7.13.3" evidence="3"/>
<dbReference type="CDD" id="cd00082">
    <property type="entry name" value="HisKA"/>
    <property type="match status" value="1"/>
</dbReference>
<evidence type="ECO:0000313" key="17">
    <source>
        <dbReference type="EMBL" id="KYG61052.1"/>
    </source>
</evidence>
<dbReference type="SUPFAM" id="SSF55874">
    <property type="entry name" value="ATPase domain of HSP90 chaperone/DNA topoisomerase II/histidine kinase"/>
    <property type="match status" value="1"/>
</dbReference>
<keyword evidence="8" id="KW-0547">Nucleotide-binding</keyword>
<dbReference type="GO" id="GO:0005886">
    <property type="term" value="C:plasma membrane"/>
    <property type="evidence" value="ECO:0007669"/>
    <property type="project" value="UniProtKB-SubCell"/>
</dbReference>
<protein>
    <recommendedName>
        <fullName evidence="3">histidine kinase</fullName>
        <ecNumber evidence="3">2.7.13.3</ecNumber>
    </recommendedName>
</protein>
<feature type="domain" description="Histidine kinase" evidence="15">
    <location>
        <begin position="362"/>
        <end position="568"/>
    </location>
</feature>
<sequence length="698" mass="77880">MTRFSRMKFSQKIFLAIFGTASFSALILCLSLYATLSRYQSSDFEDSYVDHMNLFGKALGRIESAQARIALNAAKAVELRDQDIKGKWTNKDLRALADELGVSEVNVFNQDGKALAYSDDLPEPLFTEFPDLLTINSLVYQTHLLRDSDSKVRHHTILRTKDLNRYIEAALYFDAVTLLLKEMAEHDVDNLVIEMFGPDGKSLGRIQKEDFTEALDLSKSLSLQDGAHWDQGRLIVLASSTNANQKTYRLAAVISDRFLRQGLQKIQMTLAVAALILILISWVLSQALTKTLLAKVETIRSLLSRITRDQDYSKRVSIVEKSKDELDELGGNLNHMLETLQAHQFQLLGAERDKARAQIAAQVAHDIRSPLMSMNMALSQIESPQKESLAIIKSAVARVAGIVQKLSSLSAKPDESAKTEEPKLTLMEPVIATVVNEHRVRKADHQNLIFTGMSATPHLWSVVQVNEIQTALSNMINNSFEAEATEVHLTLSEQPKAWTLEVKDNGKGIPSTIIDKIFERSFTFGKATGTGLGLFQAKAAIEWSGGTLELRSEEGKGTTFTIRIPREKTPGWLPSLIELADDQTICFVDDDAQILESWKAKAQVASLKQAHFFESIEALEKAFPLSDWPPTALLVIDQNLSETKKGLEVMSALAIGKRAYLCTTDFDEKWIQDQVRKINGFLIPKLLVSQFEIKVRGS</sequence>
<dbReference type="EMBL" id="LUKF01000017">
    <property type="protein sequence ID" value="KYG61052.1"/>
    <property type="molecule type" value="Genomic_DNA"/>
</dbReference>
<dbReference type="SMART" id="SM00387">
    <property type="entry name" value="HATPase_c"/>
    <property type="match status" value="1"/>
</dbReference>
<evidence type="ECO:0000256" key="13">
    <source>
        <dbReference type="ARBA" id="ARBA00023136"/>
    </source>
</evidence>
<dbReference type="CDD" id="cd00075">
    <property type="entry name" value="HATPase"/>
    <property type="match status" value="1"/>
</dbReference>
<evidence type="ECO:0000256" key="14">
    <source>
        <dbReference type="SAM" id="Phobius"/>
    </source>
</evidence>
<dbReference type="PROSITE" id="PS50109">
    <property type="entry name" value="HIS_KIN"/>
    <property type="match status" value="1"/>
</dbReference>
<dbReference type="PROSITE" id="PS50885">
    <property type="entry name" value="HAMP"/>
    <property type="match status" value="1"/>
</dbReference>
<dbReference type="PRINTS" id="PR00344">
    <property type="entry name" value="BCTRLSENSOR"/>
</dbReference>
<name>A0A150WDV2_BDEBC</name>
<dbReference type="GO" id="GO:0005524">
    <property type="term" value="F:ATP binding"/>
    <property type="evidence" value="ECO:0007669"/>
    <property type="project" value="UniProtKB-KW"/>
</dbReference>
<keyword evidence="12" id="KW-0902">Two-component regulatory system</keyword>
<dbReference type="InterPro" id="IPR036890">
    <property type="entry name" value="HATPase_C_sf"/>
</dbReference>
<keyword evidence="4" id="KW-1003">Cell membrane</keyword>
<evidence type="ECO:0000256" key="7">
    <source>
        <dbReference type="ARBA" id="ARBA00022692"/>
    </source>
</evidence>
<dbReference type="SMART" id="SM00304">
    <property type="entry name" value="HAMP"/>
    <property type="match status" value="1"/>
</dbReference>
<dbReference type="PANTHER" id="PTHR45528">
    <property type="entry name" value="SENSOR HISTIDINE KINASE CPXA"/>
    <property type="match status" value="1"/>
</dbReference>
<dbReference type="Gene3D" id="3.30.565.10">
    <property type="entry name" value="Histidine kinase-like ATPase, C-terminal domain"/>
    <property type="match status" value="1"/>
</dbReference>
<dbReference type="InterPro" id="IPR036097">
    <property type="entry name" value="HisK_dim/P_sf"/>
</dbReference>
<feature type="domain" description="HAMP" evidence="16">
    <location>
        <begin position="290"/>
        <end position="345"/>
    </location>
</feature>
<dbReference type="Gene3D" id="1.10.287.130">
    <property type="match status" value="1"/>
</dbReference>
<accession>A0A150WDV2</accession>
<dbReference type="Pfam" id="PF00672">
    <property type="entry name" value="HAMP"/>
    <property type="match status" value="1"/>
</dbReference>
<comment type="subcellular location">
    <subcellularLocation>
        <location evidence="2">Cell membrane</location>
        <topology evidence="2">Multi-pass membrane protein</topology>
    </subcellularLocation>
</comment>
<dbReference type="Pfam" id="PF02518">
    <property type="entry name" value="HATPase_c"/>
    <property type="match status" value="1"/>
</dbReference>
<keyword evidence="6" id="KW-0808">Transferase</keyword>
<evidence type="ECO:0000259" key="15">
    <source>
        <dbReference type="PROSITE" id="PS50109"/>
    </source>
</evidence>
<dbReference type="OrthoDB" id="5287379at2"/>
<dbReference type="CDD" id="cd06225">
    <property type="entry name" value="HAMP"/>
    <property type="match status" value="1"/>
</dbReference>
<dbReference type="InterPro" id="IPR003594">
    <property type="entry name" value="HATPase_dom"/>
</dbReference>
<evidence type="ECO:0000256" key="6">
    <source>
        <dbReference type="ARBA" id="ARBA00022679"/>
    </source>
</evidence>
<evidence type="ECO:0000256" key="3">
    <source>
        <dbReference type="ARBA" id="ARBA00012438"/>
    </source>
</evidence>
<evidence type="ECO:0000313" key="18">
    <source>
        <dbReference type="Proteomes" id="UP000075391"/>
    </source>
</evidence>
<evidence type="ECO:0000256" key="5">
    <source>
        <dbReference type="ARBA" id="ARBA00022553"/>
    </source>
</evidence>
<evidence type="ECO:0000256" key="2">
    <source>
        <dbReference type="ARBA" id="ARBA00004651"/>
    </source>
</evidence>
<dbReference type="SMART" id="SM00388">
    <property type="entry name" value="HisKA"/>
    <property type="match status" value="1"/>
</dbReference>
<proteinExistence type="predicted"/>
<dbReference type="InterPro" id="IPR003660">
    <property type="entry name" value="HAMP_dom"/>
</dbReference>
<evidence type="ECO:0000256" key="12">
    <source>
        <dbReference type="ARBA" id="ARBA00023012"/>
    </source>
</evidence>
<dbReference type="InterPro" id="IPR003661">
    <property type="entry name" value="HisK_dim/P_dom"/>
</dbReference>
<dbReference type="SUPFAM" id="SSF47384">
    <property type="entry name" value="Homodimeric domain of signal transducing histidine kinase"/>
    <property type="match status" value="1"/>
</dbReference>